<evidence type="ECO:0000313" key="1">
    <source>
        <dbReference type="EMBL" id="VDH05830.1"/>
    </source>
</evidence>
<dbReference type="Gene3D" id="1.10.260.40">
    <property type="entry name" value="lambda repressor-like DNA-binding domains"/>
    <property type="match status" value="1"/>
</dbReference>
<protein>
    <submittedName>
        <fullName evidence="1">Uncharacterized protein</fullName>
    </submittedName>
</protein>
<organism evidence="1 2">
    <name type="scientific">Bergeyella zoohelcum</name>
    <dbReference type="NCBI Taxonomy" id="1015"/>
    <lineage>
        <taxon>Bacteria</taxon>
        <taxon>Pseudomonadati</taxon>
        <taxon>Bacteroidota</taxon>
        <taxon>Flavobacteriia</taxon>
        <taxon>Flavobacteriales</taxon>
        <taxon>Weeksellaceae</taxon>
        <taxon>Bergeyella</taxon>
    </lineage>
</organism>
<dbReference type="InterPro" id="IPR010982">
    <property type="entry name" value="Lambda_DNA-bd_dom_sf"/>
</dbReference>
<reference evidence="1 2" key="1">
    <citation type="submission" date="2018-11" db="EMBL/GenBank/DDBJ databases">
        <authorList>
            <consortium name="Pathogen Informatics"/>
        </authorList>
    </citation>
    <scope>NUCLEOTIDE SEQUENCE [LARGE SCALE GENOMIC DNA]</scope>
    <source>
        <strain evidence="1 2">NCTC12929</strain>
    </source>
</reference>
<evidence type="ECO:0000313" key="2">
    <source>
        <dbReference type="Proteomes" id="UP000270205"/>
    </source>
</evidence>
<dbReference type="Proteomes" id="UP000270205">
    <property type="component" value="Unassembled WGS sequence"/>
</dbReference>
<accession>A0A7Z8YPY1</accession>
<comment type="caution">
    <text evidence="1">The sequence shown here is derived from an EMBL/GenBank/DDBJ whole genome shotgun (WGS) entry which is preliminary data.</text>
</comment>
<proteinExistence type="predicted"/>
<dbReference type="AlphaFoldDB" id="A0A7Z8YPY1"/>
<gene>
    <name evidence="1" type="ORF">NCTC12929_01995</name>
</gene>
<name>A0A7Z8YPY1_9FLAO</name>
<sequence>MSLHFVITLYYYRMTRQSYRFFCENKIFTEIFVKIFCKNNIMEINLKKFKALVEDLKKKKIATKGQVANAMGYKSNNNLTEILSGRVKLPEEKVRMFCEKYKVDINTLTENEITERKDFFTENILNEPLFNYSSETTLKRIENIKSEFTLLYQTQKEIEQITESTYKIMKHQTERLNHLKQLIGL</sequence>
<dbReference type="EMBL" id="UYIV01000001">
    <property type="protein sequence ID" value="VDH05830.1"/>
    <property type="molecule type" value="Genomic_DNA"/>
</dbReference>
<dbReference type="GO" id="GO:0003677">
    <property type="term" value="F:DNA binding"/>
    <property type="evidence" value="ECO:0007669"/>
    <property type="project" value="InterPro"/>
</dbReference>